<evidence type="ECO:0000313" key="2">
    <source>
        <dbReference type="EMBL" id="GEM83358.1"/>
    </source>
</evidence>
<feature type="chain" id="PRO_5021704978" description="Outer membrane protein beta-barrel domain-containing protein" evidence="1">
    <location>
        <begin position="21"/>
        <end position="216"/>
    </location>
</feature>
<accession>A0A511R180</accession>
<name>A0A511R180_9DEIN</name>
<organism evidence="2 3">
    <name type="scientific">Meiothermus hypogaeus NBRC 106114</name>
    <dbReference type="NCBI Taxonomy" id="1227553"/>
    <lineage>
        <taxon>Bacteria</taxon>
        <taxon>Thermotogati</taxon>
        <taxon>Deinococcota</taxon>
        <taxon>Deinococci</taxon>
        <taxon>Thermales</taxon>
        <taxon>Thermaceae</taxon>
        <taxon>Meiothermus</taxon>
    </lineage>
</organism>
<comment type="caution">
    <text evidence="2">The sequence shown here is derived from an EMBL/GenBank/DDBJ whole genome shotgun (WGS) entry which is preliminary data.</text>
</comment>
<gene>
    <name evidence="2" type="ORF">MHY01S_15240</name>
</gene>
<dbReference type="EMBL" id="BJXL01000041">
    <property type="protein sequence ID" value="GEM83358.1"/>
    <property type="molecule type" value="Genomic_DNA"/>
</dbReference>
<feature type="signal peptide" evidence="1">
    <location>
        <begin position="1"/>
        <end position="20"/>
    </location>
</feature>
<dbReference type="AlphaFoldDB" id="A0A511R180"/>
<evidence type="ECO:0008006" key="4">
    <source>
        <dbReference type="Google" id="ProtNLM"/>
    </source>
</evidence>
<evidence type="ECO:0000313" key="3">
    <source>
        <dbReference type="Proteomes" id="UP000321197"/>
    </source>
</evidence>
<keyword evidence="1" id="KW-0732">Signal</keyword>
<sequence length="216" mass="23057">MKKLFFAVVAVLSLAAPAFAQFSVGARLEANYSTTLAPNLTAGVLGRLEVPITPTFGVGILVRPFIQYGVDLVNDGPLSVSAYARVRLPITLDITPTSDFGFSISPQAGVDLSYDLGGGASLSSGLRLVTDLPIAPSGGSFSWLIDGYLEFGYALDMLSLYAGISLDQIVPSPFAQTIYLGANYDILSNLTFNPEFGFSNFDFNTAYLLLRFALKL</sequence>
<dbReference type="RefSeq" id="WP_119341520.1">
    <property type="nucleotide sequence ID" value="NZ_BJXL01000041.1"/>
</dbReference>
<reference evidence="2 3" key="1">
    <citation type="submission" date="2019-07" db="EMBL/GenBank/DDBJ databases">
        <title>Whole genome shotgun sequence of Meiothermus hypogaeus NBRC 106114.</title>
        <authorList>
            <person name="Hosoyama A."/>
            <person name="Uohara A."/>
            <person name="Ohji S."/>
            <person name="Ichikawa N."/>
        </authorList>
    </citation>
    <scope>NUCLEOTIDE SEQUENCE [LARGE SCALE GENOMIC DNA]</scope>
    <source>
        <strain evidence="2 3">NBRC 106114</strain>
    </source>
</reference>
<evidence type="ECO:0000256" key="1">
    <source>
        <dbReference type="SAM" id="SignalP"/>
    </source>
</evidence>
<proteinExistence type="predicted"/>
<dbReference type="Proteomes" id="UP000321197">
    <property type="component" value="Unassembled WGS sequence"/>
</dbReference>
<protein>
    <recommendedName>
        <fullName evidence="4">Outer membrane protein beta-barrel domain-containing protein</fullName>
    </recommendedName>
</protein>